<sequence length="727" mass="78970">MLKLLVLLRLSVIFHAQAQTPKQNELQDVRTDTAGQIETTDTGVEDNTANSLRAGPRGYNLLEDTTVRKKIFHFDHERVPERVVHALGHGAYGTFESYGDWSNLTSACWLGAGAESDIFTRFSVVVASNGGSESGRDTHGFATKVYSQCGNHDLVGNHVPSFFINDGADFPDLVHAVKYEADKGFPTGGSAHTTAYDFFTQHTEGTFQLMTVLSDLGIPRDVRHISGNGVHTFRFINGAGQSKLFKWYWKPMLGHRALVYDEATKIAGKNNNFQRIDLYNNIAAGIYPEWEFLVQLFPDDGTYMWNGIDLLDSTIVIPFEMNPPITLGKMTLNKNPTNFFAEPESISFAPSNVVKGISFVPDPLLQWRLMSYDDTANHRHNSPNGYLLPVNRAIAPINNNYRDGYMQPLLFQGASTSSPNDIGGVIGASLNNTINGTLPYTGTPPEVIDGAIGRYPNLRDSFGQARAFWATLDKYAQQHTVDAYRFELGHVSDTDVQQRYINNILNKVDNCLARRVAVGIGATLPPIGSGPNTESNTTTKVPSWYPLTSSFEPNKSNAGLVIGILADDVHLSTADLAAMQPIFSAQKVFYEVVSTHIGTLKTGIYANQSFITTSSVFYDAVILGGPTSSTPATTTTTNNSNSTNSQNPPTPPSDATDFIQEAYGHGKAIAALGTSVDMLKALGIDVDADKGVFGGSAEAAAGAVLEALKGTVRFPERRPVDDGGICK</sequence>
<dbReference type="EC" id="1.11.1.6" evidence="3 10"/>
<dbReference type="Proteomes" id="UP001590950">
    <property type="component" value="Unassembled WGS sequence"/>
</dbReference>
<dbReference type="EMBL" id="JBEFKJ010000015">
    <property type="protein sequence ID" value="KAL2042126.1"/>
    <property type="molecule type" value="Genomic_DNA"/>
</dbReference>
<protein>
    <recommendedName>
        <fullName evidence="3 10">Catalase</fullName>
        <ecNumber evidence="3 10">1.11.1.6</ecNumber>
    </recommendedName>
</protein>
<dbReference type="PANTHER" id="PTHR42821">
    <property type="entry name" value="CATALASE"/>
    <property type="match status" value="1"/>
</dbReference>
<gene>
    <name evidence="14" type="ORF">N7G274_005314</name>
</gene>
<keyword evidence="5 10" id="KW-0349">Heme</keyword>
<keyword evidence="6 10" id="KW-0479">Metal-binding</keyword>
<dbReference type="Gene3D" id="1.20.1370.20">
    <property type="match status" value="1"/>
</dbReference>
<dbReference type="Gene3D" id="2.40.180.10">
    <property type="entry name" value="Catalase core domain"/>
    <property type="match status" value="1"/>
</dbReference>
<dbReference type="Gene3D" id="3.40.50.880">
    <property type="match status" value="1"/>
</dbReference>
<keyword evidence="12" id="KW-0732">Signal</keyword>
<feature type="region of interest" description="Disordered" evidence="11">
    <location>
        <begin position="628"/>
        <end position="656"/>
    </location>
</feature>
<evidence type="ECO:0000256" key="2">
    <source>
        <dbReference type="ARBA" id="ARBA00005329"/>
    </source>
</evidence>
<feature type="domain" description="Catalase core" evidence="13">
    <location>
        <begin position="39"/>
        <end position="426"/>
    </location>
</feature>
<dbReference type="InterPro" id="IPR020835">
    <property type="entry name" value="Catalase_sf"/>
</dbReference>
<dbReference type="InterPro" id="IPR024712">
    <property type="entry name" value="Catalase_clade2"/>
</dbReference>
<dbReference type="InterPro" id="IPR043156">
    <property type="entry name" value="Catalase_clade2_helical"/>
</dbReference>
<evidence type="ECO:0000256" key="6">
    <source>
        <dbReference type="ARBA" id="ARBA00022723"/>
    </source>
</evidence>
<dbReference type="SMART" id="SM01060">
    <property type="entry name" value="Catalase"/>
    <property type="match status" value="1"/>
</dbReference>
<comment type="cofactor">
    <cofactor evidence="1 10">
        <name>heme</name>
        <dbReference type="ChEBI" id="CHEBI:30413"/>
    </cofactor>
</comment>
<dbReference type="InterPro" id="IPR018028">
    <property type="entry name" value="Catalase"/>
</dbReference>
<dbReference type="PIRSF" id="PIRSF038927">
    <property type="entry name" value="Catalase_clade2"/>
    <property type="match status" value="1"/>
</dbReference>
<dbReference type="InterPro" id="IPR029062">
    <property type="entry name" value="Class_I_gatase-like"/>
</dbReference>
<evidence type="ECO:0000313" key="14">
    <source>
        <dbReference type="EMBL" id="KAL2042126.1"/>
    </source>
</evidence>
<keyword evidence="8 10" id="KW-0408">Iron</keyword>
<accession>A0ABR4AB89</accession>
<comment type="similarity">
    <text evidence="2 10">Belongs to the catalase family.</text>
</comment>
<evidence type="ECO:0000256" key="4">
    <source>
        <dbReference type="ARBA" id="ARBA00022559"/>
    </source>
</evidence>
<keyword evidence="9 10" id="KW-0376">Hydrogen peroxide</keyword>
<dbReference type="Pfam" id="PF00199">
    <property type="entry name" value="Catalase"/>
    <property type="match status" value="1"/>
</dbReference>
<dbReference type="InterPro" id="IPR041399">
    <property type="entry name" value="Catalase_large_C"/>
</dbReference>
<comment type="caution">
    <text evidence="14">The sequence shown here is derived from an EMBL/GenBank/DDBJ whole genome shotgun (WGS) entry which is preliminary data.</text>
</comment>
<dbReference type="Pfam" id="PF06628">
    <property type="entry name" value="Catalase-rel"/>
    <property type="match status" value="1"/>
</dbReference>
<dbReference type="PANTHER" id="PTHR42821:SF3">
    <property type="entry name" value="CATALASE B"/>
    <property type="match status" value="1"/>
</dbReference>
<dbReference type="InterPro" id="IPR011614">
    <property type="entry name" value="Catalase_core"/>
</dbReference>
<feature type="signal peptide" evidence="12">
    <location>
        <begin position="1"/>
        <end position="18"/>
    </location>
</feature>
<organism evidence="14 15">
    <name type="scientific">Stereocaulon virgatum</name>
    <dbReference type="NCBI Taxonomy" id="373712"/>
    <lineage>
        <taxon>Eukaryota</taxon>
        <taxon>Fungi</taxon>
        <taxon>Dikarya</taxon>
        <taxon>Ascomycota</taxon>
        <taxon>Pezizomycotina</taxon>
        <taxon>Lecanoromycetes</taxon>
        <taxon>OSLEUM clade</taxon>
        <taxon>Lecanoromycetidae</taxon>
        <taxon>Lecanorales</taxon>
        <taxon>Lecanorineae</taxon>
        <taxon>Stereocaulaceae</taxon>
        <taxon>Stereocaulon</taxon>
    </lineage>
</organism>
<feature type="compositionally biased region" description="Low complexity" evidence="11">
    <location>
        <begin position="628"/>
        <end position="647"/>
    </location>
</feature>
<proteinExistence type="inferred from homology"/>
<evidence type="ECO:0000256" key="5">
    <source>
        <dbReference type="ARBA" id="ARBA00022617"/>
    </source>
</evidence>
<evidence type="ECO:0000256" key="10">
    <source>
        <dbReference type="PIRNR" id="PIRNR038927"/>
    </source>
</evidence>
<evidence type="ECO:0000256" key="3">
    <source>
        <dbReference type="ARBA" id="ARBA00012314"/>
    </source>
</evidence>
<feature type="chain" id="PRO_5046893509" description="Catalase" evidence="12">
    <location>
        <begin position="19"/>
        <end position="727"/>
    </location>
</feature>
<evidence type="ECO:0000256" key="9">
    <source>
        <dbReference type="ARBA" id="ARBA00023324"/>
    </source>
</evidence>
<evidence type="ECO:0000313" key="15">
    <source>
        <dbReference type="Proteomes" id="UP001590950"/>
    </source>
</evidence>
<dbReference type="Pfam" id="PF18011">
    <property type="entry name" value="Catalase_C"/>
    <property type="match status" value="1"/>
</dbReference>
<comment type="catalytic activity">
    <reaction evidence="10">
        <text>2 H2O2 = O2 + 2 H2O</text>
        <dbReference type="Rhea" id="RHEA:20309"/>
        <dbReference type="ChEBI" id="CHEBI:15377"/>
        <dbReference type="ChEBI" id="CHEBI:15379"/>
        <dbReference type="ChEBI" id="CHEBI:16240"/>
        <dbReference type="EC" id="1.11.1.6"/>
    </reaction>
</comment>
<evidence type="ECO:0000256" key="7">
    <source>
        <dbReference type="ARBA" id="ARBA00023002"/>
    </source>
</evidence>
<dbReference type="PRINTS" id="PR00067">
    <property type="entry name" value="CATALASE"/>
</dbReference>
<reference evidence="14 15" key="1">
    <citation type="submission" date="2024-09" db="EMBL/GenBank/DDBJ databases">
        <title>Rethinking Asexuality: The Enigmatic Case of Functional Sexual Genes in Lepraria (Stereocaulaceae).</title>
        <authorList>
            <person name="Doellman M."/>
            <person name="Sun Y."/>
            <person name="Barcenas-Pena A."/>
            <person name="Lumbsch H.T."/>
            <person name="Grewe F."/>
        </authorList>
    </citation>
    <scope>NUCLEOTIDE SEQUENCE [LARGE SCALE GENOMIC DNA]</scope>
    <source>
        <strain evidence="14 15">Mercado 3170</strain>
    </source>
</reference>
<comment type="function">
    <text evidence="10">Occurs in almost all aerobically respiring organisms and serves to protect cells from the toxic effects of hydrogen peroxide.</text>
</comment>
<evidence type="ECO:0000256" key="8">
    <source>
        <dbReference type="ARBA" id="ARBA00023004"/>
    </source>
</evidence>
<keyword evidence="4 10" id="KW-0575">Peroxidase</keyword>
<dbReference type="InterPro" id="IPR010582">
    <property type="entry name" value="Catalase_immune_responsive"/>
</dbReference>
<evidence type="ECO:0000256" key="1">
    <source>
        <dbReference type="ARBA" id="ARBA00001971"/>
    </source>
</evidence>
<dbReference type="PROSITE" id="PS51402">
    <property type="entry name" value="CATALASE_3"/>
    <property type="match status" value="1"/>
</dbReference>
<dbReference type="SUPFAM" id="SSF56634">
    <property type="entry name" value="Heme-dependent catalase-like"/>
    <property type="match status" value="1"/>
</dbReference>
<evidence type="ECO:0000256" key="11">
    <source>
        <dbReference type="SAM" id="MobiDB-lite"/>
    </source>
</evidence>
<name>A0ABR4AB89_9LECA</name>
<evidence type="ECO:0000256" key="12">
    <source>
        <dbReference type="SAM" id="SignalP"/>
    </source>
</evidence>
<keyword evidence="7 10" id="KW-0560">Oxidoreductase</keyword>
<evidence type="ECO:0000259" key="13">
    <source>
        <dbReference type="SMART" id="SM01060"/>
    </source>
</evidence>
<keyword evidence="15" id="KW-1185">Reference proteome</keyword>
<dbReference type="SUPFAM" id="SSF52317">
    <property type="entry name" value="Class I glutamine amidotransferase-like"/>
    <property type="match status" value="1"/>
</dbReference>